<evidence type="ECO:0000259" key="2">
    <source>
        <dbReference type="Pfam" id="PF00440"/>
    </source>
</evidence>
<name>A0A4S5BP96_9BURK</name>
<protein>
    <submittedName>
        <fullName evidence="3">Helix-turn-helix transcriptional regulator</fullName>
    </submittedName>
</protein>
<dbReference type="OrthoDB" id="116240at2"/>
<proteinExistence type="predicted"/>
<keyword evidence="4" id="KW-1185">Reference proteome</keyword>
<comment type="caution">
    <text evidence="3">The sequence shown here is derived from an EMBL/GenBank/DDBJ whole genome shotgun (WGS) entry which is preliminary data.</text>
</comment>
<dbReference type="GO" id="GO:0003677">
    <property type="term" value="F:DNA binding"/>
    <property type="evidence" value="ECO:0007669"/>
    <property type="project" value="UniProtKB-KW"/>
</dbReference>
<dbReference type="Pfam" id="PF00440">
    <property type="entry name" value="TetR_N"/>
    <property type="match status" value="1"/>
</dbReference>
<reference evidence="3 4" key="1">
    <citation type="submission" date="2019-04" db="EMBL/GenBank/DDBJ databases">
        <title>Lampropedia sp YIM MLB12 draf genome.</title>
        <authorList>
            <person name="Wang Y.-X."/>
        </authorList>
    </citation>
    <scope>NUCLEOTIDE SEQUENCE [LARGE SCALE GENOMIC DNA]</scope>
    <source>
        <strain evidence="3 4">YIM MLB12</strain>
    </source>
</reference>
<gene>
    <name evidence="3" type="ORF">E8K88_14795</name>
</gene>
<evidence type="ECO:0000313" key="3">
    <source>
        <dbReference type="EMBL" id="THJ31578.1"/>
    </source>
</evidence>
<accession>A0A4S5BP96</accession>
<dbReference type="Gene3D" id="1.10.10.60">
    <property type="entry name" value="Homeodomain-like"/>
    <property type="match status" value="1"/>
</dbReference>
<feature type="domain" description="HTH tetR-type" evidence="2">
    <location>
        <begin position="33"/>
        <end position="74"/>
    </location>
</feature>
<dbReference type="SUPFAM" id="SSF46689">
    <property type="entry name" value="Homeodomain-like"/>
    <property type="match status" value="1"/>
</dbReference>
<dbReference type="Proteomes" id="UP000306236">
    <property type="component" value="Unassembled WGS sequence"/>
</dbReference>
<dbReference type="InterPro" id="IPR001647">
    <property type="entry name" value="HTH_TetR"/>
</dbReference>
<evidence type="ECO:0000313" key="4">
    <source>
        <dbReference type="Proteomes" id="UP000306236"/>
    </source>
</evidence>
<sequence length="97" mass="10583">MPNLESHTEARKRVRLSRAQHKHRILAAALVEALVKFGARGLEGASTTTIAQRAEPSQTGLHAHFKSKEDILLSLLTEILLPAHNAFETANALQPNA</sequence>
<dbReference type="EMBL" id="SSWX01000022">
    <property type="protein sequence ID" value="THJ31578.1"/>
    <property type="molecule type" value="Genomic_DNA"/>
</dbReference>
<dbReference type="RefSeq" id="WP_136407450.1">
    <property type="nucleotide sequence ID" value="NZ_SSWX01000022.1"/>
</dbReference>
<dbReference type="AlphaFoldDB" id="A0A4S5BP96"/>
<dbReference type="InterPro" id="IPR009057">
    <property type="entry name" value="Homeodomain-like_sf"/>
</dbReference>
<evidence type="ECO:0000256" key="1">
    <source>
        <dbReference type="ARBA" id="ARBA00023125"/>
    </source>
</evidence>
<keyword evidence="1" id="KW-0238">DNA-binding</keyword>
<organism evidence="3 4">
    <name type="scientific">Lampropedia aestuarii</name>
    <dbReference type="NCBI Taxonomy" id="2562762"/>
    <lineage>
        <taxon>Bacteria</taxon>
        <taxon>Pseudomonadati</taxon>
        <taxon>Pseudomonadota</taxon>
        <taxon>Betaproteobacteria</taxon>
        <taxon>Burkholderiales</taxon>
        <taxon>Comamonadaceae</taxon>
        <taxon>Lampropedia</taxon>
    </lineage>
</organism>